<dbReference type="VEuPathDB" id="FungiDB:DIURU_004761"/>
<dbReference type="NCBIfam" id="TIGR00290">
    <property type="entry name" value="MJ0570_dom"/>
    <property type="match status" value="1"/>
</dbReference>
<feature type="region of interest" description="Disordered" evidence="10">
    <location>
        <begin position="524"/>
        <end position="545"/>
    </location>
</feature>
<gene>
    <name evidence="12" type="ORF">DIURU_004761</name>
</gene>
<dbReference type="InterPro" id="IPR035959">
    <property type="entry name" value="RutC-like_sf"/>
</dbReference>
<dbReference type="Proteomes" id="UP000449547">
    <property type="component" value="Unassembled WGS sequence"/>
</dbReference>
<evidence type="ECO:0000256" key="4">
    <source>
        <dbReference type="ARBA" id="ARBA00022598"/>
    </source>
</evidence>
<name>A0A642UF48_DIURU</name>
<comment type="caution">
    <text evidence="12">The sequence shown here is derived from an EMBL/GenBank/DDBJ whole genome shotgun (WGS) entry which is preliminary data.</text>
</comment>
<dbReference type="FunFam" id="3.40.50.620:FF:000145">
    <property type="entry name" value="ATP-binding domain containing protein"/>
    <property type="match status" value="1"/>
</dbReference>
<dbReference type="SUPFAM" id="SSF52402">
    <property type="entry name" value="Adenine nucleotide alpha hydrolases-like"/>
    <property type="match status" value="1"/>
</dbReference>
<dbReference type="GO" id="GO:0005524">
    <property type="term" value="F:ATP binding"/>
    <property type="evidence" value="ECO:0007669"/>
    <property type="project" value="UniProtKB-KW"/>
</dbReference>
<organism evidence="12 13">
    <name type="scientific">Diutina rugosa</name>
    <name type="common">Yeast</name>
    <name type="synonym">Candida rugosa</name>
    <dbReference type="NCBI Taxonomy" id="5481"/>
    <lineage>
        <taxon>Eukaryota</taxon>
        <taxon>Fungi</taxon>
        <taxon>Dikarya</taxon>
        <taxon>Ascomycota</taxon>
        <taxon>Saccharomycotina</taxon>
        <taxon>Pichiomycetes</taxon>
        <taxon>Debaryomycetaceae</taxon>
        <taxon>Diutina</taxon>
    </lineage>
</organism>
<dbReference type="FunFam" id="3.90.1490.10:FF:000001">
    <property type="entry name" value="Diphthine--ammonia ligase"/>
    <property type="match status" value="1"/>
</dbReference>
<sequence length="610" mass="67889">MKFVALISGGKDSFYNLHHCLTQGHELAALANLYPVERDEIDSFMFQTVGHDVIDFYQNCLDVPLYRQPIKGGSKNQNLEYEKTADDEIEDLYCLLQRVLEAQPDVKGVSCGAILSQYQRTRVEHVCKQLGLTPLAYLWQRDQQELMAEMCESGLDARLIKVAAIGLNTGHLGKTIQQMYPVLLGLNQRFDVHICGEGGEFETLVFDACYFKKRLEVVEQEIILLDNDVAYLKVKVEVKDKAESSLTSAVAPPLLEEPFTDFDTTTTDLEVKVIDKSEDLIELSPSVKVDGNRVYVGNLTSSAPSVSSQLTNIFNDLTLILNNHQLTSDDIQCVTLLLRDMAAFEEVNAIYVNYFIKPLPPSRICIATQRQSAEVSFSCTIIKHRQGPKQGVHIFSRSFWAPSNIGPYSQSIVDVQPTYRYASLSGQIPLIPASMDLETNGCESALSLQHLHRVLAIVNTTNYDSVICFITDPALMTTARHHWQQYTEHIGDASDQLIIVLVDQLPRGASIEWGGTSYTEISSGIDYGDSDDEDDTPKASPPGFDHGRLVAFGDRTTFTGFTNDASVLNSGLVVATAPIANSAWEVLPVSCIWDVNGREWRYATVVRTQH</sequence>
<evidence type="ECO:0000256" key="8">
    <source>
        <dbReference type="ARBA" id="ARBA00031552"/>
    </source>
</evidence>
<keyword evidence="6" id="KW-0067">ATP-binding</keyword>
<keyword evidence="4" id="KW-0436">Ligase</keyword>
<evidence type="ECO:0000256" key="7">
    <source>
        <dbReference type="ARBA" id="ARBA00029814"/>
    </source>
</evidence>
<evidence type="ECO:0000256" key="6">
    <source>
        <dbReference type="ARBA" id="ARBA00022840"/>
    </source>
</evidence>
<dbReference type="CDD" id="cd06155">
    <property type="entry name" value="eu_AANH_C_1"/>
    <property type="match status" value="1"/>
</dbReference>
<dbReference type="InterPro" id="IPR002761">
    <property type="entry name" value="Diphthami_syn_dom"/>
</dbReference>
<evidence type="ECO:0000259" key="11">
    <source>
        <dbReference type="Pfam" id="PF01902"/>
    </source>
</evidence>
<keyword evidence="13" id="KW-1185">Reference proteome</keyword>
<dbReference type="PANTHER" id="PTHR12196:SF2">
    <property type="entry name" value="DIPHTHINE--AMMONIA LIGASE"/>
    <property type="match status" value="1"/>
</dbReference>
<evidence type="ECO:0000256" key="2">
    <source>
        <dbReference type="ARBA" id="ARBA00012089"/>
    </source>
</evidence>
<evidence type="ECO:0000256" key="5">
    <source>
        <dbReference type="ARBA" id="ARBA00022741"/>
    </source>
</evidence>
<protein>
    <recommendedName>
        <fullName evidence="3">Diphthine--ammonia ligase</fullName>
        <ecNumber evidence="2">6.3.1.14</ecNumber>
    </recommendedName>
    <alternativeName>
        <fullName evidence="7">Diphthamide synthase</fullName>
    </alternativeName>
    <alternativeName>
        <fullName evidence="8">Diphthamide synthetase</fullName>
    </alternativeName>
</protein>
<dbReference type="Pfam" id="PF01042">
    <property type="entry name" value="Ribonuc_L-PSP"/>
    <property type="match status" value="1"/>
</dbReference>
<dbReference type="GO" id="GO:0017183">
    <property type="term" value="P:protein histidyl modification to diphthamide"/>
    <property type="evidence" value="ECO:0007669"/>
    <property type="project" value="TreeGrafter"/>
</dbReference>
<dbReference type="Gene3D" id="3.40.50.620">
    <property type="entry name" value="HUPs"/>
    <property type="match status" value="1"/>
</dbReference>
<evidence type="ECO:0000256" key="10">
    <source>
        <dbReference type="SAM" id="MobiDB-lite"/>
    </source>
</evidence>
<evidence type="ECO:0000256" key="9">
    <source>
        <dbReference type="ARBA" id="ARBA00048108"/>
    </source>
</evidence>
<comment type="pathway">
    <text evidence="1">Protein modification; peptidyl-diphthamide biosynthesis.</text>
</comment>
<evidence type="ECO:0000313" key="13">
    <source>
        <dbReference type="Proteomes" id="UP000449547"/>
    </source>
</evidence>
<dbReference type="OMA" id="HCRLAQS"/>
<dbReference type="RefSeq" id="XP_034010165.1">
    <property type="nucleotide sequence ID" value="XM_034157670.1"/>
</dbReference>
<dbReference type="GO" id="GO:0017178">
    <property type="term" value="F:diphthine-ammonia ligase activity"/>
    <property type="evidence" value="ECO:0007669"/>
    <property type="project" value="UniProtKB-EC"/>
</dbReference>
<keyword evidence="5" id="KW-0547">Nucleotide-binding</keyword>
<evidence type="ECO:0000256" key="3">
    <source>
        <dbReference type="ARBA" id="ARBA00018426"/>
    </source>
</evidence>
<dbReference type="PANTHER" id="PTHR12196">
    <property type="entry name" value="DOMAIN OF UNKNOWN FUNCTION 71 DUF71 -CONTAINING PROTEIN"/>
    <property type="match status" value="1"/>
</dbReference>
<dbReference type="Pfam" id="PF01902">
    <property type="entry name" value="Diphthami_syn_2"/>
    <property type="match status" value="1"/>
</dbReference>
<dbReference type="Gene3D" id="3.30.1330.40">
    <property type="entry name" value="RutC-like"/>
    <property type="match status" value="2"/>
</dbReference>
<evidence type="ECO:0000256" key="1">
    <source>
        <dbReference type="ARBA" id="ARBA00005156"/>
    </source>
</evidence>
<comment type="catalytic activity">
    <reaction evidence="9">
        <text>diphthine-[translation elongation factor 2] + NH4(+) + ATP = diphthamide-[translation elongation factor 2] + AMP + diphosphate + H(+)</text>
        <dbReference type="Rhea" id="RHEA:19753"/>
        <dbReference type="Rhea" id="RHEA-COMP:10172"/>
        <dbReference type="Rhea" id="RHEA-COMP:10174"/>
        <dbReference type="ChEBI" id="CHEBI:15378"/>
        <dbReference type="ChEBI" id="CHEBI:16692"/>
        <dbReference type="ChEBI" id="CHEBI:28938"/>
        <dbReference type="ChEBI" id="CHEBI:30616"/>
        <dbReference type="ChEBI" id="CHEBI:33019"/>
        <dbReference type="ChEBI" id="CHEBI:82696"/>
        <dbReference type="ChEBI" id="CHEBI:456215"/>
        <dbReference type="EC" id="6.3.1.14"/>
    </reaction>
</comment>
<feature type="domain" description="Diphthamide synthase" evidence="11">
    <location>
        <begin position="1"/>
        <end position="235"/>
    </location>
</feature>
<dbReference type="InterPro" id="IPR014729">
    <property type="entry name" value="Rossmann-like_a/b/a_fold"/>
</dbReference>
<proteinExistence type="predicted"/>
<dbReference type="EC" id="6.3.1.14" evidence="2"/>
<dbReference type="OrthoDB" id="686384at2759"/>
<dbReference type="CDD" id="cd01994">
    <property type="entry name" value="AANH_PF0828-like"/>
    <property type="match status" value="1"/>
</dbReference>
<dbReference type="EMBL" id="SWFT01000149">
    <property type="protein sequence ID" value="KAA8897908.1"/>
    <property type="molecule type" value="Genomic_DNA"/>
</dbReference>
<reference evidence="12 13" key="1">
    <citation type="submission" date="2019-07" db="EMBL/GenBank/DDBJ databases">
        <title>Genome assembly of two rare yeast pathogens: Diutina rugosa and Trichomonascus ciferrii.</title>
        <authorList>
            <person name="Mixao V."/>
            <person name="Saus E."/>
            <person name="Hansen A."/>
            <person name="Lass-Flor C."/>
            <person name="Gabaldon T."/>
        </authorList>
    </citation>
    <scope>NUCLEOTIDE SEQUENCE [LARGE SCALE GENOMIC DNA]</scope>
    <source>
        <strain evidence="12 13">CBS 613</strain>
    </source>
</reference>
<dbReference type="Gene3D" id="3.90.1490.10">
    <property type="entry name" value="putative n-type atp pyrophosphatase, domain 2"/>
    <property type="match status" value="1"/>
</dbReference>
<dbReference type="GeneID" id="54783412"/>
<dbReference type="InterPro" id="IPR030662">
    <property type="entry name" value="DPH6/MJ0570"/>
</dbReference>
<dbReference type="SUPFAM" id="SSF55298">
    <property type="entry name" value="YjgF-like"/>
    <property type="match status" value="2"/>
</dbReference>
<evidence type="ECO:0000313" key="12">
    <source>
        <dbReference type="EMBL" id="KAA8897908.1"/>
    </source>
</evidence>
<dbReference type="InterPro" id="IPR006175">
    <property type="entry name" value="YjgF/YER057c/UK114"/>
</dbReference>
<dbReference type="CDD" id="cd06156">
    <property type="entry name" value="eu_AANH_C_2"/>
    <property type="match status" value="1"/>
</dbReference>
<dbReference type="AlphaFoldDB" id="A0A642UF48"/>
<accession>A0A642UF48</accession>